<protein>
    <recommendedName>
        <fullName evidence="4">Hydrogenase maturation factor HypA</fullName>
    </recommendedName>
</protein>
<organism evidence="5 6">
    <name type="scientific">Methylomarinovum tepidoasis</name>
    <dbReference type="NCBI Taxonomy" id="2840183"/>
    <lineage>
        <taxon>Bacteria</taxon>
        <taxon>Pseudomonadati</taxon>
        <taxon>Pseudomonadota</taxon>
        <taxon>Gammaproteobacteria</taxon>
        <taxon>Methylococcales</taxon>
        <taxon>Methylothermaceae</taxon>
        <taxon>Methylomarinovum</taxon>
    </lineage>
</organism>
<gene>
    <name evidence="4" type="primary">hypA</name>
    <name evidence="5" type="ORF">MIN45_P2022</name>
</gene>
<evidence type="ECO:0000256" key="3">
    <source>
        <dbReference type="ARBA" id="ARBA00022833"/>
    </source>
</evidence>
<keyword evidence="1 4" id="KW-0533">Nickel</keyword>
<dbReference type="GO" id="GO:0016151">
    <property type="term" value="F:nickel cation binding"/>
    <property type="evidence" value="ECO:0007669"/>
    <property type="project" value="UniProtKB-UniRule"/>
</dbReference>
<dbReference type="Pfam" id="PF01155">
    <property type="entry name" value="HypA"/>
    <property type="match status" value="1"/>
</dbReference>
<dbReference type="PIRSF" id="PIRSF004761">
    <property type="entry name" value="Hydrgn_mat_HypA"/>
    <property type="match status" value="1"/>
</dbReference>
<dbReference type="GO" id="GO:0008270">
    <property type="term" value="F:zinc ion binding"/>
    <property type="evidence" value="ECO:0007669"/>
    <property type="project" value="UniProtKB-UniRule"/>
</dbReference>
<proteinExistence type="inferred from homology"/>
<feature type="binding site" evidence="4">
    <location>
        <position position="91"/>
    </location>
    <ligand>
        <name>Zn(2+)</name>
        <dbReference type="ChEBI" id="CHEBI:29105"/>
    </ligand>
</feature>
<dbReference type="GO" id="GO:0051604">
    <property type="term" value="P:protein maturation"/>
    <property type="evidence" value="ECO:0007669"/>
    <property type="project" value="InterPro"/>
</dbReference>
<evidence type="ECO:0000256" key="1">
    <source>
        <dbReference type="ARBA" id="ARBA00022596"/>
    </source>
</evidence>
<dbReference type="RefSeq" id="WP_286292057.1">
    <property type="nucleotide sequence ID" value="NZ_AP024718.1"/>
</dbReference>
<sequence>MHELSLAESLREIIETEAGRQGFSRVERVILQVGALSCVEPEAMRFCFDAVMAGSVAEGGVLEIVEVPGRGRCGGCGEAEMGALYDPCPGCGRPLEVVQGREIRLLELSVT</sequence>
<feature type="binding site" evidence="4">
    <location>
        <position position="76"/>
    </location>
    <ligand>
        <name>Zn(2+)</name>
        <dbReference type="ChEBI" id="CHEBI:29105"/>
    </ligand>
</feature>
<evidence type="ECO:0000313" key="5">
    <source>
        <dbReference type="EMBL" id="BCX89649.1"/>
    </source>
</evidence>
<evidence type="ECO:0000313" key="6">
    <source>
        <dbReference type="Proteomes" id="UP001321450"/>
    </source>
</evidence>
<feature type="binding site" evidence="4">
    <location>
        <position position="88"/>
    </location>
    <ligand>
        <name>Zn(2+)</name>
        <dbReference type="ChEBI" id="CHEBI:29105"/>
    </ligand>
</feature>
<evidence type="ECO:0000256" key="2">
    <source>
        <dbReference type="ARBA" id="ARBA00022723"/>
    </source>
</evidence>
<dbReference type="HAMAP" id="MF_00213">
    <property type="entry name" value="HypA_HybF"/>
    <property type="match status" value="1"/>
</dbReference>
<comment type="similarity">
    <text evidence="4">Belongs to the HypA/HybF family.</text>
</comment>
<comment type="function">
    <text evidence="4">Involved in the maturation of [NiFe] hydrogenases. Required for nickel insertion into the metal center of the hydrogenase.</text>
</comment>
<dbReference type="PANTHER" id="PTHR34535">
    <property type="entry name" value="HYDROGENASE MATURATION FACTOR HYPA"/>
    <property type="match status" value="1"/>
</dbReference>
<dbReference type="AlphaFoldDB" id="A0AAU9D3U5"/>
<keyword evidence="3 4" id="KW-0862">Zinc</keyword>
<keyword evidence="2 4" id="KW-0479">Metal-binding</keyword>
<name>A0AAU9D3U5_9GAMM</name>
<keyword evidence="6" id="KW-1185">Reference proteome</keyword>
<dbReference type="EMBL" id="AP024718">
    <property type="protein sequence ID" value="BCX89649.1"/>
    <property type="molecule type" value="Genomic_DNA"/>
</dbReference>
<dbReference type="PANTHER" id="PTHR34535:SF3">
    <property type="entry name" value="HYDROGENASE MATURATION FACTOR HYPA"/>
    <property type="match status" value="1"/>
</dbReference>
<dbReference type="KEGG" id="meiy:MIN45_P2022"/>
<accession>A0AAU9D3U5</accession>
<dbReference type="Gene3D" id="3.30.2320.80">
    <property type="match status" value="1"/>
</dbReference>
<feature type="binding site" evidence="4">
    <location>
        <position position="2"/>
    </location>
    <ligand>
        <name>Ni(2+)</name>
        <dbReference type="ChEBI" id="CHEBI:49786"/>
    </ligand>
</feature>
<reference evidence="6" key="1">
    <citation type="journal article" date="2024" name="Int. J. Syst. Evol. Microbiol.">
        <title>Methylomarinovum tepidoasis sp. nov., a moderately thermophilic methanotroph of the family Methylothermaceae isolated from a deep-sea hydrothermal field.</title>
        <authorList>
            <person name="Hirayama H."/>
            <person name="Takaki Y."/>
            <person name="Abe M."/>
            <person name="Miyazaki M."/>
            <person name="Uematsu K."/>
            <person name="Matsui Y."/>
            <person name="Takai K."/>
        </authorList>
    </citation>
    <scope>NUCLEOTIDE SEQUENCE [LARGE SCALE GENOMIC DNA]</scope>
    <source>
        <strain evidence="6">IN45</strain>
    </source>
</reference>
<feature type="binding site" evidence="4">
    <location>
        <position position="73"/>
    </location>
    <ligand>
        <name>Zn(2+)</name>
        <dbReference type="ChEBI" id="CHEBI:29105"/>
    </ligand>
</feature>
<dbReference type="Proteomes" id="UP001321450">
    <property type="component" value="Chromosome"/>
</dbReference>
<dbReference type="InterPro" id="IPR000688">
    <property type="entry name" value="HypA/HybF"/>
</dbReference>
<evidence type="ECO:0000256" key="4">
    <source>
        <dbReference type="HAMAP-Rule" id="MF_00213"/>
    </source>
</evidence>